<reference evidence="5" key="1">
    <citation type="submission" date="2025-08" db="UniProtKB">
        <authorList>
            <consortium name="Ensembl"/>
        </authorList>
    </citation>
    <scope>IDENTIFICATION</scope>
</reference>
<evidence type="ECO:0000313" key="5">
    <source>
        <dbReference type="Ensembl" id="ENSCPBP00000003690.1"/>
    </source>
</evidence>
<dbReference type="InterPro" id="IPR001878">
    <property type="entry name" value="Znf_CCHC"/>
</dbReference>
<dbReference type="Ensembl" id="ENSCPBT00000004510.1">
    <property type="protein sequence ID" value="ENSCPBP00000003690.1"/>
    <property type="gene ID" value="ENSCPBG00000003016.1"/>
</dbReference>
<evidence type="ECO:0000313" key="6">
    <source>
        <dbReference type="Proteomes" id="UP000694380"/>
    </source>
</evidence>
<feature type="domain" description="SCAN box" evidence="4">
    <location>
        <begin position="68"/>
        <end position="145"/>
    </location>
</feature>
<sequence length="392" mass="43860">MDTFLTAFENTCKLLQVDPADRLQFLIPSLDPTAREVYSRLKGAETGDYELFKKALLCEFGLTPEMYRQRFRNQRKTRKVTYTQLANQAQGYARKWTAGAQTIEDLLDLVVLEHVYEQCPSDLRRWLMDQKPENPQHAGQLADEFVNSRAGDNREESQRNRPTTTQRESHHGTSQRGNRENPHQRGTSSVRSIRPARGDPRDMGCYHCGQRGHIRAQCPRLRDRLSRPNPQRVDWVEAQPGERQHSQGRGAGRVPPAKEGGELQASSSGGLDAPDSGFSVYTVGAGLSLRRECLVPLEVDGRKVNGYWDMGAEVTLAQPEVVAPDRVVPDTYLTLTGVGGTPFKVPVARVHLKWGAKEGPKDVGVHHHLPTEVLMGGGTWRTGQATLRVPWS</sequence>
<dbReference type="GO" id="GO:0008270">
    <property type="term" value="F:zinc ion binding"/>
    <property type="evidence" value="ECO:0007669"/>
    <property type="project" value="UniProtKB-KW"/>
</dbReference>
<dbReference type="AlphaFoldDB" id="A0A8C3F6D1"/>
<dbReference type="Gene3D" id="4.10.60.10">
    <property type="entry name" value="Zinc finger, CCHC-type"/>
    <property type="match status" value="1"/>
</dbReference>
<keyword evidence="1" id="KW-0479">Metal-binding</keyword>
<feature type="domain" description="CCHC-type" evidence="3">
    <location>
        <begin position="205"/>
        <end position="220"/>
    </location>
</feature>
<evidence type="ECO:0000256" key="1">
    <source>
        <dbReference type="PROSITE-ProRule" id="PRU00047"/>
    </source>
</evidence>
<reference evidence="5" key="2">
    <citation type="submission" date="2025-09" db="UniProtKB">
        <authorList>
            <consortium name="Ensembl"/>
        </authorList>
    </citation>
    <scope>IDENTIFICATION</scope>
</reference>
<evidence type="ECO:0008006" key="7">
    <source>
        <dbReference type="Google" id="ProtNLM"/>
    </source>
</evidence>
<dbReference type="GeneTree" id="ENSGT00940000159113"/>
<dbReference type="PROSITE" id="PS50158">
    <property type="entry name" value="ZF_CCHC"/>
    <property type="match status" value="1"/>
</dbReference>
<dbReference type="GO" id="GO:0003676">
    <property type="term" value="F:nucleic acid binding"/>
    <property type="evidence" value="ECO:0007669"/>
    <property type="project" value="InterPro"/>
</dbReference>
<dbReference type="InterPro" id="IPR038269">
    <property type="entry name" value="SCAN_sf"/>
</dbReference>
<dbReference type="InterPro" id="IPR036875">
    <property type="entry name" value="Znf_CCHC_sf"/>
</dbReference>
<dbReference type="OMA" id="AFRHWIC"/>
<dbReference type="PROSITE" id="PS50804">
    <property type="entry name" value="SCAN_BOX"/>
    <property type="match status" value="1"/>
</dbReference>
<dbReference type="Proteomes" id="UP000694380">
    <property type="component" value="Unplaced"/>
</dbReference>
<keyword evidence="1" id="KW-0862">Zinc</keyword>
<feature type="region of interest" description="Disordered" evidence="2">
    <location>
        <begin position="145"/>
        <end position="204"/>
    </location>
</feature>
<dbReference type="PANTHER" id="PTHR46888:SF11">
    <property type="entry name" value="SCAN BOX DOMAIN-CONTAINING PROTEIN"/>
    <property type="match status" value="1"/>
</dbReference>
<name>A0A8C3F6D1_CHRPI</name>
<evidence type="ECO:0000259" key="4">
    <source>
        <dbReference type="PROSITE" id="PS50804"/>
    </source>
</evidence>
<dbReference type="SUPFAM" id="SSF47353">
    <property type="entry name" value="Retrovirus capsid dimerization domain-like"/>
    <property type="match status" value="1"/>
</dbReference>
<proteinExistence type="predicted"/>
<evidence type="ECO:0000259" key="3">
    <source>
        <dbReference type="PROSITE" id="PS50158"/>
    </source>
</evidence>
<keyword evidence="1" id="KW-0863">Zinc-finger</keyword>
<feature type="compositionally biased region" description="Basic and acidic residues" evidence="2">
    <location>
        <begin position="167"/>
        <end position="183"/>
    </location>
</feature>
<dbReference type="Pfam" id="PF02023">
    <property type="entry name" value="SCAN"/>
    <property type="match status" value="1"/>
</dbReference>
<keyword evidence="6" id="KW-1185">Reference proteome</keyword>
<organism evidence="5 6">
    <name type="scientific">Chrysemys picta bellii</name>
    <name type="common">Western painted turtle</name>
    <name type="synonym">Emys bellii</name>
    <dbReference type="NCBI Taxonomy" id="8478"/>
    <lineage>
        <taxon>Eukaryota</taxon>
        <taxon>Metazoa</taxon>
        <taxon>Chordata</taxon>
        <taxon>Craniata</taxon>
        <taxon>Vertebrata</taxon>
        <taxon>Euteleostomi</taxon>
        <taxon>Archelosauria</taxon>
        <taxon>Testudinata</taxon>
        <taxon>Testudines</taxon>
        <taxon>Cryptodira</taxon>
        <taxon>Durocryptodira</taxon>
        <taxon>Testudinoidea</taxon>
        <taxon>Emydidae</taxon>
        <taxon>Chrysemys</taxon>
    </lineage>
</organism>
<dbReference type="Pfam" id="PF00098">
    <property type="entry name" value="zf-CCHC"/>
    <property type="match status" value="1"/>
</dbReference>
<dbReference type="Gene3D" id="1.10.4020.10">
    <property type="entry name" value="DNA breaking-rejoining enzymes"/>
    <property type="match status" value="1"/>
</dbReference>
<dbReference type="SMART" id="SM00343">
    <property type="entry name" value="ZnF_C2HC"/>
    <property type="match status" value="1"/>
</dbReference>
<evidence type="ECO:0000256" key="2">
    <source>
        <dbReference type="SAM" id="MobiDB-lite"/>
    </source>
</evidence>
<dbReference type="SUPFAM" id="SSF57756">
    <property type="entry name" value="Retrovirus zinc finger-like domains"/>
    <property type="match status" value="1"/>
</dbReference>
<accession>A0A8C3F6D1</accession>
<dbReference type="PANTHER" id="PTHR46888">
    <property type="entry name" value="ZINC KNUCKLE DOMAINCONTAINING PROTEIN-RELATED"/>
    <property type="match status" value="1"/>
</dbReference>
<feature type="region of interest" description="Disordered" evidence="2">
    <location>
        <begin position="219"/>
        <end position="275"/>
    </location>
</feature>
<protein>
    <recommendedName>
        <fullName evidence="7">CCHC-type domain-containing protein</fullName>
    </recommendedName>
</protein>
<dbReference type="InterPro" id="IPR003309">
    <property type="entry name" value="SCAN_dom"/>
</dbReference>